<evidence type="ECO:0000313" key="2">
    <source>
        <dbReference type="Proteomes" id="UP000295096"/>
    </source>
</evidence>
<dbReference type="EMBL" id="SMSJ01000012">
    <property type="protein sequence ID" value="TDH62300.1"/>
    <property type="molecule type" value="Genomic_DNA"/>
</dbReference>
<reference evidence="1 2" key="1">
    <citation type="journal article" date="2016" name="J. Microbiol.">
        <title>Dankookia rubra gen. nov., sp. nov., an alphaproteobacterium isolated from sediment of a shallow stream.</title>
        <authorList>
            <person name="Kim W.H."/>
            <person name="Kim D.H."/>
            <person name="Kang K."/>
            <person name="Ahn T.Y."/>
        </authorList>
    </citation>
    <scope>NUCLEOTIDE SEQUENCE [LARGE SCALE GENOMIC DNA]</scope>
    <source>
        <strain evidence="1 2">JCM30602</strain>
    </source>
</reference>
<accession>A0A4R5QGA2</accession>
<dbReference type="OrthoDB" id="8446479at2"/>
<gene>
    <name evidence="1" type="ORF">E2C06_11830</name>
</gene>
<name>A0A4R5QGA2_9PROT</name>
<comment type="caution">
    <text evidence="1">The sequence shown here is derived from an EMBL/GenBank/DDBJ whole genome shotgun (WGS) entry which is preliminary data.</text>
</comment>
<dbReference type="Proteomes" id="UP000295096">
    <property type="component" value="Unassembled WGS sequence"/>
</dbReference>
<keyword evidence="2" id="KW-1185">Reference proteome</keyword>
<proteinExistence type="predicted"/>
<sequence length="81" mass="8950">MAEAPVDLLQMSEIWISPSIANPKLKRSDAYLLDVQQMSKVCRAVPSTYILPSWMPQAQAARLGARTGTRVLQPRGGLVRD</sequence>
<protein>
    <submittedName>
        <fullName evidence="1">Uncharacterized protein</fullName>
    </submittedName>
</protein>
<dbReference type="AlphaFoldDB" id="A0A4R5QGA2"/>
<organism evidence="1 2">
    <name type="scientific">Dankookia rubra</name>
    <dbReference type="NCBI Taxonomy" id="1442381"/>
    <lineage>
        <taxon>Bacteria</taxon>
        <taxon>Pseudomonadati</taxon>
        <taxon>Pseudomonadota</taxon>
        <taxon>Alphaproteobacteria</taxon>
        <taxon>Acetobacterales</taxon>
        <taxon>Roseomonadaceae</taxon>
        <taxon>Dankookia</taxon>
    </lineage>
</organism>
<dbReference type="RefSeq" id="WP_133288817.1">
    <property type="nucleotide sequence ID" value="NZ_SMSJ01000012.1"/>
</dbReference>
<evidence type="ECO:0000313" key="1">
    <source>
        <dbReference type="EMBL" id="TDH62300.1"/>
    </source>
</evidence>